<evidence type="ECO:0000313" key="2">
    <source>
        <dbReference type="EMBL" id="KIK49911.1"/>
    </source>
</evidence>
<feature type="signal peptide" evidence="1">
    <location>
        <begin position="1"/>
        <end position="17"/>
    </location>
</feature>
<organism evidence="2 3">
    <name type="scientific">Collybiopsis luxurians FD-317 M1</name>
    <dbReference type="NCBI Taxonomy" id="944289"/>
    <lineage>
        <taxon>Eukaryota</taxon>
        <taxon>Fungi</taxon>
        <taxon>Dikarya</taxon>
        <taxon>Basidiomycota</taxon>
        <taxon>Agaricomycotina</taxon>
        <taxon>Agaricomycetes</taxon>
        <taxon>Agaricomycetidae</taxon>
        <taxon>Agaricales</taxon>
        <taxon>Marasmiineae</taxon>
        <taxon>Omphalotaceae</taxon>
        <taxon>Collybiopsis</taxon>
        <taxon>Collybiopsis luxurians</taxon>
    </lineage>
</organism>
<sequence length="233" mass="25588">MLSQSLIAFGTASAALATPAVQNIQCLQAVNGTVQLVMLDNPSITCTGASFQGPNYVVDSVEAHLLKIFAPQNYQFAFNACNSTFMGWEQSYSDYGITFLYGQLQDIETGLCVTASQLGSTNINLMISIFSIFTDTHLFKSSLNYITTQFYAADCGVLDDESQLCQFFHLKIQPTESRETDRDPQPSISFLGVPDFLYDCDSLATGDSLPDVIATNLRMDNLDLGFFAPLYSF</sequence>
<keyword evidence="1" id="KW-0732">Signal</keyword>
<name>A0A0D0B776_9AGAR</name>
<gene>
    <name evidence="2" type="ORF">GYMLUDRAFT_995728</name>
</gene>
<protein>
    <submittedName>
        <fullName evidence="2">Unplaced genomic scaffold GYMLUscaffold_211, whole genome shotgun sequence</fullName>
    </submittedName>
</protein>
<dbReference type="HOGENOM" id="CLU_1256159_0_0_1"/>
<proteinExistence type="predicted"/>
<reference evidence="2 3" key="1">
    <citation type="submission" date="2014-04" db="EMBL/GenBank/DDBJ databases">
        <title>Evolutionary Origins and Diversification of the Mycorrhizal Mutualists.</title>
        <authorList>
            <consortium name="DOE Joint Genome Institute"/>
            <consortium name="Mycorrhizal Genomics Consortium"/>
            <person name="Kohler A."/>
            <person name="Kuo A."/>
            <person name="Nagy L.G."/>
            <person name="Floudas D."/>
            <person name="Copeland A."/>
            <person name="Barry K.W."/>
            <person name="Cichocki N."/>
            <person name="Veneault-Fourrey C."/>
            <person name="LaButti K."/>
            <person name="Lindquist E.A."/>
            <person name="Lipzen A."/>
            <person name="Lundell T."/>
            <person name="Morin E."/>
            <person name="Murat C."/>
            <person name="Riley R."/>
            <person name="Ohm R."/>
            <person name="Sun H."/>
            <person name="Tunlid A."/>
            <person name="Henrissat B."/>
            <person name="Grigoriev I.V."/>
            <person name="Hibbett D.S."/>
            <person name="Martin F."/>
        </authorList>
    </citation>
    <scope>NUCLEOTIDE SEQUENCE [LARGE SCALE GENOMIC DNA]</scope>
    <source>
        <strain evidence="2 3">FD-317 M1</strain>
    </source>
</reference>
<dbReference type="Proteomes" id="UP000053593">
    <property type="component" value="Unassembled WGS sequence"/>
</dbReference>
<dbReference type="EMBL" id="KN834959">
    <property type="protein sequence ID" value="KIK49911.1"/>
    <property type="molecule type" value="Genomic_DNA"/>
</dbReference>
<evidence type="ECO:0000313" key="3">
    <source>
        <dbReference type="Proteomes" id="UP000053593"/>
    </source>
</evidence>
<keyword evidence="3" id="KW-1185">Reference proteome</keyword>
<accession>A0A0D0B776</accession>
<dbReference type="AlphaFoldDB" id="A0A0D0B776"/>
<evidence type="ECO:0000256" key="1">
    <source>
        <dbReference type="SAM" id="SignalP"/>
    </source>
</evidence>
<feature type="chain" id="PRO_5002207891" evidence="1">
    <location>
        <begin position="18"/>
        <end position="233"/>
    </location>
</feature>